<dbReference type="InterPro" id="IPR029052">
    <property type="entry name" value="Metallo-depent_PP-like"/>
</dbReference>
<dbReference type="Proteomes" id="UP001592531">
    <property type="component" value="Unassembled WGS sequence"/>
</dbReference>
<dbReference type="PANTHER" id="PTHR30337">
    <property type="entry name" value="COMPONENT OF ATP-DEPENDENT DSDNA EXONUCLEASE"/>
    <property type="match status" value="1"/>
</dbReference>
<accession>A0ABV6W2T8</accession>
<evidence type="ECO:0000259" key="8">
    <source>
        <dbReference type="Pfam" id="PF00149"/>
    </source>
</evidence>
<dbReference type="GO" id="GO:0004527">
    <property type="term" value="F:exonuclease activity"/>
    <property type="evidence" value="ECO:0007669"/>
    <property type="project" value="UniProtKB-KW"/>
</dbReference>
<protein>
    <recommendedName>
        <fullName evidence="3 7">Nuclease SbcCD subunit D</fullName>
    </recommendedName>
</protein>
<keyword evidence="7" id="KW-0255">Endonuclease</keyword>
<evidence type="ECO:0000256" key="5">
    <source>
        <dbReference type="ARBA" id="ARBA00022801"/>
    </source>
</evidence>
<proteinExistence type="inferred from homology"/>
<dbReference type="PANTHER" id="PTHR30337:SF0">
    <property type="entry name" value="NUCLEASE SBCCD SUBUNIT D"/>
    <property type="match status" value="1"/>
</dbReference>
<dbReference type="InterPro" id="IPR050535">
    <property type="entry name" value="DNA_Repair-Maintenance_Comp"/>
</dbReference>
<evidence type="ECO:0000256" key="7">
    <source>
        <dbReference type="RuleBase" id="RU363069"/>
    </source>
</evidence>
<evidence type="ECO:0000256" key="1">
    <source>
        <dbReference type="ARBA" id="ARBA00010555"/>
    </source>
</evidence>
<keyword evidence="7" id="KW-0233">DNA recombination</keyword>
<dbReference type="InterPro" id="IPR041796">
    <property type="entry name" value="Mre11_N"/>
</dbReference>
<keyword evidence="11" id="KW-1185">Reference proteome</keyword>
<sequence length="385" mass="41512">MRLLHTSDWHLGRTLHREDLLPAQRAFLEHLVDTVRAERVDAVLVAGDVYDRAIPGLGAVELFDRVLRQLAELRVPVVLIAGNHDSARRLGIAARLIEQAGVHLRTEVARCGEPVLLADEHGPVAVYGVPYLEPALTRGELGAAAVSHAAVLEAAMGRVRADLATRPAGTRSVVLAHAFVVGGEASDSERDIAVGGVPSVPASVFDGVDYAALGHLHGSQVLRERLRYSGSPLAYSFSEADHRKSMWLVDLVPERELTARRIDCPVPRPLARLRGTLAELLADPALTRHQDAWVQAVITDPGRPERAMEQLRARFPHSLQLVFAPEDGGGDGLPSYAARTRGRSDADIALGFVRHVRGSDPDPGERLLLREAVEAAGSRGEGGRG</sequence>
<dbReference type="CDD" id="cd00840">
    <property type="entry name" value="MPP_Mre11_N"/>
    <property type="match status" value="1"/>
</dbReference>
<dbReference type="Pfam" id="PF00149">
    <property type="entry name" value="Metallophos"/>
    <property type="match status" value="1"/>
</dbReference>
<gene>
    <name evidence="7" type="primary">sbcD</name>
    <name evidence="10" type="ORF">ACEZDE_27195</name>
</gene>
<organism evidence="10 11">
    <name type="scientific">Streptacidiphilus cavernicola</name>
    <dbReference type="NCBI Taxonomy" id="3342716"/>
    <lineage>
        <taxon>Bacteria</taxon>
        <taxon>Bacillati</taxon>
        <taxon>Actinomycetota</taxon>
        <taxon>Actinomycetes</taxon>
        <taxon>Kitasatosporales</taxon>
        <taxon>Streptomycetaceae</taxon>
        <taxon>Streptacidiphilus</taxon>
    </lineage>
</organism>
<dbReference type="InterPro" id="IPR026843">
    <property type="entry name" value="SbcD_C"/>
</dbReference>
<dbReference type="EMBL" id="JBHFAB010000025">
    <property type="protein sequence ID" value="MFC1420302.1"/>
    <property type="molecule type" value="Genomic_DNA"/>
</dbReference>
<comment type="caution">
    <text evidence="10">The sequence shown here is derived from an EMBL/GenBank/DDBJ whole genome shotgun (WGS) entry which is preliminary data.</text>
</comment>
<dbReference type="NCBIfam" id="TIGR00619">
    <property type="entry name" value="sbcd"/>
    <property type="match status" value="1"/>
</dbReference>
<keyword evidence="6 7" id="KW-0269">Exonuclease</keyword>
<evidence type="ECO:0000313" key="11">
    <source>
        <dbReference type="Proteomes" id="UP001592531"/>
    </source>
</evidence>
<dbReference type="InterPro" id="IPR004593">
    <property type="entry name" value="SbcD"/>
</dbReference>
<dbReference type="Pfam" id="PF12320">
    <property type="entry name" value="SbcD_C"/>
    <property type="match status" value="1"/>
</dbReference>
<dbReference type="RefSeq" id="WP_380541277.1">
    <property type="nucleotide sequence ID" value="NZ_JBHFAB010000025.1"/>
</dbReference>
<dbReference type="SUPFAM" id="SSF56300">
    <property type="entry name" value="Metallo-dependent phosphatases"/>
    <property type="match status" value="1"/>
</dbReference>
<dbReference type="Gene3D" id="3.60.21.10">
    <property type="match status" value="1"/>
</dbReference>
<reference evidence="10 11" key="1">
    <citation type="submission" date="2024-09" db="EMBL/GenBank/DDBJ databases">
        <authorList>
            <person name="Lee S.D."/>
        </authorList>
    </citation>
    <scope>NUCLEOTIDE SEQUENCE [LARGE SCALE GENOMIC DNA]</scope>
    <source>
        <strain evidence="10 11">N8-3</strain>
    </source>
</reference>
<evidence type="ECO:0000313" key="10">
    <source>
        <dbReference type="EMBL" id="MFC1420302.1"/>
    </source>
</evidence>
<comment type="function">
    <text evidence="7">SbcCD cleaves DNA hairpin structures. These structures can inhibit DNA replication and are intermediates in certain DNA recombination reactions. The complex acts as a 3'-&gt;5' double strand exonuclease that can open hairpins. It also has a 5' single-strand endonuclease activity.</text>
</comment>
<comment type="similarity">
    <text evidence="1 7">Belongs to the SbcD family.</text>
</comment>
<dbReference type="InterPro" id="IPR004843">
    <property type="entry name" value="Calcineurin-like_PHP"/>
</dbReference>
<evidence type="ECO:0000256" key="6">
    <source>
        <dbReference type="ARBA" id="ARBA00022839"/>
    </source>
</evidence>
<evidence type="ECO:0000259" key="9">
    <source>
        <dbReference type="Pfam" id="PF12320"/>
    </source>
</evidence>
<comment type="subunit">
    <text evidence="2 7">Heterodimer of SbcC and SbcD.</text>
</comment>
<feature type="domain" description="Calcineurin-like phosphoesterase" evidence="8">
    <location>
        <begin position="1"/>
        <end position="89"/>
    </location>
</feature>
<feature type="domain" description="Nuclease SbcCD subunit D C-terminal" evidence="9">
    <location>
        <begin position="267"/>
        <end position="324"/>
    </location>
</feature>
<evidence type="ECO:0000256" key="4">
    <source>
        <dbReference type="ARBA" id="ARBA00022722"/>
    </source>
</evidence>
<keyword evidence="5 7" id="KW-0378">Hydrolase</keyword>
<keyword evidence="4 7" id="KW-0540">Nuclease</keyword>
<name>A0ABV6W2T8_9ACTN</name>
<evidence type="ECO:0000256" key="2">
    <source>
        <dbReference type="ARBA" id="ARBA00011322"/>
    </source>
</evidence>
<keyword evidence="7" id="KW-0235">DNA replication</keyword>
<evidence type="ECO:0000256" key="3">
    <source>
        <dbReference type="ARBA" id="ARBA00013365"/>
    </source>
</evidence>